<feature type="signal peptide" evidence="1">
    <location>
        <begin position="1"/>
        <end position="31"/>
    </location>
</feature>
<accession>A0A1F6F4C9</accession>
<dbReference type="Proteomes" id="UP000177372">
    <property type="component" value="Unassembled WGS sequence"/>
</dbReference>
<protein>
    <submittedName>
        <fullName evidence="2">Uncharacterized protein</fullName>
    </submittedName>
</protein>
<dbReference type="STRING" id="1798512.A3A39_03175"/>
<dbReference type="AlphaFoldDB" id="A0A1F6F4C9"/>
<evidence type="ECO:0000313" key="3">
    <source>
        <dbReference type="Proteomes" id="UP000177372"/>
    </source>
</evidence>
<proteinExistence type="predicted"/>
<sequence length="115" mass="12374">MEEFMRNKILYSSAAIAALALVGFTPGSAEAGQRCQWQRPVQHWRPPVRVCPQLQPVYRPPVVYRQPTCPTSACAAPGYVGPVAAQAFAPPPPTCAAGYHLGVGPGGRPWCNRAF</sequence>
<gene>
    <name evidence="2" type="ORF">A3A39_03175</name>
</gene>
<dbReference type="EMBL" id="MFLZ01000002">
    <property type="protein sequence ID" value="OGG80669.1"/>
    <property type="molecule type" value="Genomic_DNA"/>
</dbReference>
<keyword evidence="1" id="KW-0732">Signal</keyword>
<organism evidence="2 3">
    <name type="scientific">Candidatus Kaiserbacteria bacterium RIFCSPLOWO2_01_FULL_54_13</name>
    <dbReference type="NCBI Taxonomy" id="1798512"/>
    <lineage>
        <taxon>Bacteria</taxon>
        <taxon>Candidatus Kaiseribacteriota</taxon>
    </lineage>
</organism>
<reference evidence="2 3" key="1">
    <citation type="journal article" date="2016" name="Nat. Commun.">
        <title>Thousands of microbial genomes shed light on interconnected biogeochemical processes in an aquifer system.</title>
        <authorList>
            <person name="Anantharaman K."/>
            <person name="Brown C.T."/>
            <person name="Hug L.A."/>
            <person name="Sharon I."/>
            <person name="Castelle C.J."/>
            <person name="Probst A.J."/>
            <person name="Thomas B.C."/>
            <person name="Singh A."/>
            <person name="Wilkins M.J."/>
            <person name="Karaoz U."/>
            <person name="Brodie E.L."/>
            <person name="Williams K.H."/>
            <person name="Hubbard S.S."/>
            <person name="Banfield J.F."/>
        </authorList>
    </citation>
    <scope>NUCLEOTIDE SEQUENCE [LARGE SCALE GENOMIC DNA]</scope>
</reference>
<evidence type="ECO:0000256" key="1">
    <source>
        <dbReference type="SAM" id="SignalP"/>
    </source>
</evidence>
<feature type="chain" id="PRO_5009524352" evidence="1">
    <location>
        <begin position="32"/>
        <end position="115"/>
    </location>
</feature>
<evidence type="ECO:0000313" key="2">
    <source>
        <dbReference type="EMBL" id="OGG80669.1"/>
    </source>
</evidence>
<name>A0A1F6F4C9_9BACT</name>
<comment type="caution">
    <text evidence="2">The sequence shown here is derived from an EMBL/GenBank/DDBJ whole genome shotgun (WGS) entry which is preliminary data.</text>
</comment>